<evidence type="ECO:0000313" key="3">
    <source>
        <dbReference type="Proteomes" id="UP000504636"/>
    </source>
</evidence>
<feature type="region of interest" description="Disordered" evidence="1">
    <location>
        <begin position="1"/>
        <end position="31"/>
    </location>
</feature>
<keyword evidence="3" id="KW-1185">Reference proteome</keyword>
<evidence type="ECO:0000313" key="4">
    <source>
        <dbReference type="RefSeq" id="XP_033569923.1"/>
    </source>
</evidence>
<dbReference type="GeneID" id="54467092"/>
<evidence type="ECO:0000313" key="2">
    <source>
        <dbReference type="EMBL" id="KAF2802959.1"/>
    </source>
</evidence>
<accession>A0A6A6Y2U1</accession>
<proteinExistence type="predicted"/>
<reference evidence="2 4" key="1">
    <citation type="journal article" date="2020" name="Stud. Mycol.">
        <title>101 Dothideomycetes genomes: a test case for predicting lifestyles and emergence of pathogens.</title>
        <authorList>
            <person name="Haridas S."/>
            <person name="Albert R."/>
            <person name="Binder M."/>
            <person name="Bloem J."/>
            <person name="Labutti K."/>
            <person name="Salamov A."/>
            <person name="Andreopoulos B."/>
            <person name="Baker S."/>
            <person name="Barry K."/>
            <person name="Bills G."/>
            <person name="Bluhm B."/>
            <person name="Cannon C."/>
            <person name="Castanera R."/>
            <person name="Culley D."/>
            <person name="Daum C."/>
            <person name="Ezra D."/>
            <person name="Gonzalez J."/>
            <person name="Henrissat B."/>
            <person name="Kuo A."/>
            <person name="Liang C."/>
            <person name="Lipzen A."/>
            <person name="Lutzoni F."/>
            <person name="Magnuson J."/>
            <person name="Mondo S."/>
            <person name="Nolan M."/>
            <person name="Ohm R."/>
            <person name="Pangilinan J."/>
            <person name="Park H.-J."/>
            <person name="Ramirez L."/>
            <person name="Alfaro M."/>
            <person name="Sun H."/>
            <person name="Tritt A."/>
            <person name="Yoshinaga Y."/>
            <person name="Zwiers L.-H."/>
            <person name="Turgeon B."/>
            <person name="Goodwin S."/>
            <person name="Spatafora J."/>
            <person name="Crous P."/>
            <person name="Grigoriev I."/>
        </authorList>
    </citation>
    <scope>NUCLEOTIDE SEQUENCE</scope>
    <source>
        <strain evidence="2 4">CBS 304.34</strain>
    </source>
</reference>
<dbReference type="EMBL" id="MU003720">
    <property type="protein sequence ID" value="KAF2802959.1"/>
    <property type="molecule type" value="Genomic_DNA"/>
</dbReference>
<name>A0A6A6Y2U1_9PEZI</name>
<sequence length="204" mass="21895">MDRVGGGVTTAREQRASGEQATGGAAERQSGGAMERWIGCDAWCRAWMSTVTGARQLVLATAALIGAPELGPIKKGPRGAADPAPPVVPRLLSAFYTSHSLHHGDGDRRHIEVGPSVSFVSMGLAVRSIIRAVRPGRRRLLLSPELLYCLCLLLLRPVPPPRRRLSYQPSTRLASSKKHPESITIAETRSQRCAVDPGRTVGHA</sequence>
<reference evidence="4" key="3">
    <citation type="submission" date="2025-04" db="UniProtKB">
        <authorList>
            <consortium name="RefSeq"/>
        </authorList>
    </citation>
    <scope>IDENTIFICATION</scope>
    <source>
        <strain evidence="4">CBS 304.34</strain>
    </source>
</reference>
<dbReference type="Proteomes" id="UP000504636">
    <property type="component" value="Unplaced"/>
</dbReference>
<organism evidence="2">
    <name type="scientific">Mytilinidion resinicola</name>
    <dbReference type="NCBI Taxonomy" id="574789"/>
    <lineage>
        <taxon>Eukaryota</taxon>
        <taxon>Fungi</taxon>
        <taxon>Dikarya</taxon>
        <taxon>Ascomycota</taxon>
        <taxon>Pezizomycotina</taxon>
        <taxon>Dothideomycetes</taxon>
        <taxon>Pleosporomycetidae</taxon>
        <taxon>Mytilinidiales</taxon>
        <taxon>Mytilinidiaceae</taxon>
        <taxon>Mytilinidion</taxon>
    </lineage>
</organism>
<evidence type="ECO:0000256" key="1">
    <source>
        <dbReference type="SAM" id="MobiDB-lite"/>
    </source>
</evidence>
<reference evidence="4" key="2">
    <citation type="submission" date="2020-04" db="EMBL/GenBank/DDBJ databases">
        <authorList>
            <consortium name="NCBI Genome Project"/>
        </authorList>
    </citation>
    <scope>NUCLEOTIDE SEQUENCE</scope>
    <source>
        <strain evidence="4">CBS 304.34</strain>
    </source>
</reference>
<dbReference type="RefSeq" id="XP_033569923.1">
    <property type="nucleotide sequence ID" value="XM_033726199.1"/>
</dbReference>
<protein>
    <submittedName>
        <fullName evidence="2 4">Uncharacterized protein</fullName>
    </submittedName>
</protein>
<dbReference type="AlphaFoldDB" id="A0A6A6Y2U1"/>
<gene>
    <name evidence="2 4" type="ORF">BDZ99DRAFT_527052</name>
</gene>